<evidence type="ECO:0000256" key="6">
    <source>
        <dbReference type="ARBA" id="ARBA00023295"/>
    </source>
</evidence>
<keyword evidence="4" id="KW-0378">Hydrolase</keyword>
<dbReference type="SUPFAM" id="SSF49785">
    <property type="entry name" value="Galactose-binding domain-like"/>
    <property type="match status" value="1"/>
</dbReference>
<dbReference type="PANTHER" id="PTHR43772:SF2">
    <property type="entry name" value="PUTATIVE (AFU_ORTHOLOGUE AFUA_2G04480)-RELATED"/>
    <property type="match status" value="1"/>
</dbReference>
<organism evidence="11 12">
    <name type="scientific">Paenibacillus vini</name>
    <dbReference type="NCBI Taxonomy" id="1476024"/>
    <lineage>
        <taxon>Bacteria</taxon>
        <taxon>Bacillati</taxon>
        <taxon>Bacillota</taxon>
        <taxon>Bacilli</taxon>
        <taxon>Bacillales</taxon>
        <taxon>Paenibacillaceae</taxon>
        <taxon>Paenibacillus</taxon>
    </lineage>
</organism>
<evidence type="ECO:0008006" key="13">
    <source>
        <dbReference type="Google" id="ProtNLM"/>
    </source>
</evidence>
<dbReference type="Pfam" id="PF00395">
    <property type="entry name" value="SLH"/>
    <property type="match status" value="3"/>
</dbReference>
<dbReference type="InterPro" id="IPR023296">
    <property type="entry name" value="Glyco_hydro_beta-prop_sf"/>
</dbReference>
<evidence type="ECO:0000256" key="1">
    <source>
        <dbReference type="ARBA" id="ARBA00009865"/>
    </source>
</evidence>
<comment type="similarity">
    <text evidence="1">Belongs to the glycosyl hydrolase 43 family.</text>
</comment>
<feature type="domain" description="SLH" evidence="10">
    <location>
        <begin position="1213"/>
        <end position="1267"/>
    </location>
</feature>
<keyword evidence="6" id="KW-0326">Glycosidase</keyword>
<evidence type="ECO:0000256" key="3">
    <source>
        <dbReference type="ARBA" id="ARBA00022729"/>
    </source>
</evidence>
<dbReference type="InterPro" id="IPR008979">
    <property type="entry name" value="Galactose-bd-like_sf"/>
</dbReference>
<name>A0ABQ4MDQ0_9BACL</name>
<dbReference type="Proteomes" id="UP000679992">
    <property type="component" value="Unassembled WGS sequence"/>
</dbReference>
<dbReference type="InterPro" id="IPR008964">
    <property type="entry name" value="Invasin/intimin_cell_adhesion"/>
</dbReference>
<dbReference type="InterPro" id="IPR003343">
    <property type="entry name" value="Big_2"/>
</dbReference>
<protein>
    <recommendedName>
        <fullName evidence="13">Carbohydrate-binding protein</fullName>
    </recommendedName>
</protein>
<feature type="region of interest" description="Disordered" evidence="7">
    <location>
        <begin position="1013"/>
        <end position="1096"/>
    </location>
</feature>
<feature type="signal peptide" evidence="8">
    <location>
        <begin position="1"/>
        <end position="31"/>
    </location>
</feature>
<comment type="caution">
    <text evidence="11">The sequence shown here is derived from an EMBL/GenBank/DDBJ whole genome shotgun (WGS) entry which is preliminary data.</text>
</comment>
<keyword evidence="2" id="KW-0858">Xylan degradation</keyword>
<evidence type="ECO:0000256" key="8">
    <source>
        <dbReference type="SAM" id="SignalP"/>
    </source>
</evidence>
<dbReference type="EMBL" id="BOSL01000010">
    <property type="protein sequence ID" value="GIP54119.1"/>
    <property type="molecule type" value="Genomic_DNA"/>
</dbReference>
<dbReference type="SMART" id="SM00635">
    <property type="entry name" value="BID_2"/>
    <property type="match status" value="4"/>
</dbReference>
<dbReference type="Pfam" id="PF02368">
    <property type="entry name" value="Big_2"/>
    <property type="match status" value="1"/>
</dbReference>
<keyword evidence="3 8" id="KW-0732">Signal</keyword>
<dbReference type="Gene3D" id="2.60.40.1080">
    <property type="match status" value="4"/>
</dbReference>
<feature type="domain" description="SLH" evidence="10">
    <location>
        <begin position="1090"/>
        <end position="1153"/>
    </location>
</feature>
<dbReference type="PANTHER" id="PTHR43772">
    <property type="entry name" value="ENDO-1,4-BETA-XYLANASE"/>
    <property type="match status" value="1"/>
</dbReference>
<dbReference type="PROSITE" id="PS51175">
    <property type="entry name" value="CBM6"/>
    <property type="match status" value="1"/>
</dbReference>
<dbReference type="SUPFAM" id="SSF75005">
    <property type="entry name" value="Arabinanase/levansucrase/invertase"/>
    <property type="match status" value="1"/>
</dbReference>
<dbReference type="InterPro" id="IPR006584">
    <property type="entry name" value="Cellulose-bd_IV"/>
</dbReference>
<reference evidence="11 12" key="1">
    <citation type="submission" date="2021-03" db="EMBL/GenBank/DDBJ databases">
        <title>Antimicrobial resistance genes in bacteria isolated from Japanese honey, and their potential for conferring macrolide and lincosamide resistance in the American foulbrood pathogen Paenibacillus larvae.</title>
        <authorList>
            <person name="Okamoto M."/>
            <person name="Kumagai M."/>
            <person name="Kanamori H."/>
            <person name="Takamatsu D."/>
        </authorList>
    </citation>
    <scope>NUCLEOTIDE SEQUENCE [LARGE SCALE GENOMIC DNA]</scope>
    <source>
        <strain evidence="11 12">J42TS3</strain>
    </source>
</reference>
<keyword evidence="12" id="KW-1185">Reference proteome</keyword>
<dbReference type="InterPro" id="IPR006710">
    <property type="entry name" value="Glyco_hydro_43"/>
</dbReference>
<dbReference type="InterPro" id="IPR005084">
    <property type="entry name" value="CBM6"/>
</dbReference>
<gene>
    <name evidence="11" type="ORF">J42TS3_31540</name>
</gene>
<sequence length="1267" mass="134653">MKRSKKWLTMLLIFTLAATSGLVAGNQEVQAADKLTPAAGKLPGQSNPLITHKYGADPYAMEYNGRLYLYLTDDQAQWELTPDTNNSYANARSITIISSSDMVNWTDHGRVPVGKQVGGTAWANNAWAPAIAWKNIDGKDKFFLYFADNASGIGVLVGDSPIGPFHDPLGKPLIDRSVPNVTTTGVPWLFDPAVLVDDDGKAYLYFGGGITGLDANNPKSSRVVQLDDDMISIVGTPQEIDAPRIFEDSGIHKINGKYYYSYCSNFSGNDGPGYPPTGTIAYMVSDSPMGPFEYIGPILPGPHVFGNGDAGNNHHAIFQFKDKWYITYHTRQVNIAQRLINGQNGHRDYRSPSITELEIDPDTGRITPLQMENKGVGQLEALNPYSRVEAETIAWNGGISTEPTTQPGAMVESINLQVTDINDGDWIAAADVDFGEKGAGTFTVNVASGSKGGTIELRLDQADGELIGTLPVPSTGGWDQWKTLTTSISGAEGVHNLYMVFRGEGTGRLFNLDYWQFQEKSDRNDLVAINASIDKQKIDIASGSNTANITVKAIYADGTSEDVTAKASAVPEQEGIVNISGGVVTGVNYGSTNINISYEGKTYGIYVEVKNLKAELTVKKLIVDNNKPVLDLGSTESFKVIAEYEDGHTEDVTALADYSNSNPDVAEVSNGKITAKGSGTTSVIVSFKGAMGHNVTAQIYVSVSNVSAPIKFIIKNSHPQFEGPAKVVYGDVIGFFDKGTDGNQDGAVTFTVNVPTAGKYKMSVYNVVHWGEVPHQYTINGDTSNTIQYKYPSAPTGWKLSPFTPDITLNAGENTIRIAYDPAATGAAELQYIELQAYNGDDSFVPIEGVSLNKGEIALETGDSDTLTATVNPDTASDKNVTFIVEGSAVTVTESVYDVIEGTTSVRIKAEEPGYAIVKAYAGGFAAETVVTVEGGEVPQPEIIKVTGVTLDKETLTLEVNKSTQLKAAVTPANATNKKVTWSSSDEGIATVDQEGNVKGIKAGTATIRVTTEDGGFSAESAVTVQNPSGGSNPGNGGGSGGSNPGSGGSSGGGSTGGSGNSGAVKPAVPNEEQKPTEEPKALETSPQPPALPKFTDLTNHWASKEIEKLASKNIISGYPDGSFKPNQEINRAEFVTLVCRLLQLESTAGGSAFKDVKSDAWYAGCVGAVKEAGIVGGYQDGTFKPNQKITREEVFVIIYKMAKDKLNASGNQQAFIDDAAVSSWAKEAVNALVKAGVVSGYEDGSIKPKNSITRAEVAKLLAYFAQ</sequence>
<evidence type="ECO:0000313" key="11">
    <source>
        <dbReference type="EMBL" id="GIP54119.1"/>
    </source>
</evidence>
<dbReference type="Pfam" id="PF03422">
    <property type="entry name" value="CBM_6"/>
    <property type="match status" value="1"/>
</dbReference>
<keyword evidence="2" id="KW-0624">Polysaccharide degradation</keyword>
<evidence type="ECO:0000259" key="9">
    <source>
        <dbReference type="PROSITE" id="PS51175"/>
    </source>
</evidence>
<dbReference type="RefSeq" id="WP_213655501.1">
    <property type="nucleotide sequence ID" value="NZ_BOSL01000010.1"/>
</dbReference>
<accession>A0ABQ4MDQ0</accession>
<dbReference type="CDD" id="cd04084">
    <property type="entry name" value="CBM6_xylanase-like"/>
    <property type="match status" value="1"/>
</dbReference>
<dbReference type="InterPro" id="IPR052176">
    <property type="entry name" value="Glycosyl_Hydrlase_43_Enz"/>
</dbReference>
<dbReference type="Pfam" id="PF04616">
    <property type="entry name" value="Glyco_hydro_43"/>
    <property type="match status" value="1"/>
</dbReference>
<keyword evidence="5" id="KW-0119">Carbohydrate metabolism</keyword>
<proteinExistence type="inferred from homology"/>
<evidence type="ECO:0000256" key="5">
    <source>
        <dbReference type="ARBA" id="ARBA00023277"/>
    </source>
</evidence>
<feature type="compositionally biased region" description="Gly residues" evidence="7">
    <location>
        <begin position="1032"/>
        <end position="1061"/>
    </location>
</feature>
<feature type="domain" description="SLH" evidence="10">
    <location>
        <begin position="1154"/>
        <end position="1212"/>
    </location>
</feature>
<dbReference type="SMART" id="SM00606">
    <property type="entry name" value="CBD_IV"/>
    <property type="match status" value="1"/>
</dbReference>
<dbReference type="Gene3D" id="2.115.10.20">
    <property type="entry name" value="Glycosyl hydrolase domain, family 43"/>
    <property type="match status" value="1"/>
</dbReference>
<dbReference type="InterPro" id="IPR001119">
    <property type="entry name" value="SLH_dom"/>
</dbReference>
<dbReference type="CDD" id="cd09003">
    <property type="entry name" value="GH43_XynD-like"/>
    <property type="match status" value="1"/>
</dbReference>
<evidence type="ECO:0000256" key="7">
    <source>
        <dbReference type="SAM" id="MobiDB-lite"/>
    </source>
</evidence>
<feature type="compositionally biased region" description="Basic and acidic residues" evidence="7">
    <location>
        <begin position="1072"/>
        <end position="1082"/>
    </location>
</feature>
<evidence type="ECO:0000256" key="4">
    <source>
        <dbReference type="ARBA" id="ARBA00022801"/>
    </source>
</evidence>
<evidence type="ECO:0000256" key="2">
    <source>
        <dbReference type="ARBA" id="ARBA00022651"/>
    </source>
</evidence>
<dbReference type="Gene3D" id="2.60.120.260">
    <property type="entry name" value="Galactose-binding domain-like"/>
    <property type="match status" value="2"/>
</dbReference>
<dbReference type="PROSITE" id="PS51272">
    <property type="entry name" value="SLH"/>
    <property type="match status" value="3"/>
</dbReference>
<feature type="domain" description="CBM6" evidence="9">
    <location>
        <begin position="386"/>
        <end position="518"/>
    </location>
</feature>
<feature type="chain" id="PRO_5045315732" description="Carbohydrate-binding protein" evidence="8">
    <location>
        <begin position="32"/>
        <end position="1267"/>
    </location>
</feature>
<evidence type="ECO:0000259" key="10">
    <source>
        <dbReference type="PROSITE" id="PS51272"/>
    </source>
</evidence>
<evidence type="ECO:0000313" key="12">
    <source>
        <dbReference type="Proteomes" id="UP000679992"/>
    </source>
</evidence>
<dbReference type="SUPFAM" id="SSF49373">
    <property type="entry name" value="Invasin/intimin cell-adhesion fragments"/>
    <property type="match status" value="2"/>
</dbReference>